<dbReference type="AlphaFoldDB" id="L1N138"/>
<dbReference type="EMBL" id="AMEP01000147">
    <property type="protein sequence ID" value="EKX96964.1"/>
    <property type="molecule type" value="Genomic_DNA"/>
</dbReference>
<proteinExistence type="predicted"/>
<sequence>MRMGKYGHELDLLLLLTENKDYSTSELAEKLNITRRNLYYYLDYLKCSGFHLIKTGTKYRLDRTSSFFKKLHESISLSSDEALYLYRKLEGMDSSDFRVKTIKAKLERYYNLNTITNVGLRKRFEHNAALLREAIEQRKIVCLKQYASAHSKTVSDRLVEPFLFLNNDMDIRCYELATHCNKTFKTSRVANVELTDVNWIYGKRHKALYTDIFMFSGEERELVTLRLGSLSHSLLLEEYPLSEPYITPADEPGTWLFQSEVVSFLGIGRFVLGLYDDIQVLGNTAFQAYITDKIKKMQP</sequence>
<evidence type="ECO:0000313" key="2">
    <source>
        <dbReference type="Proteomes" id="UP000010433"/>
    </source>
</evidence>
<evidence type="ECO:0000313" key="1">
    <source>
        <dbReference type="EMBL" id="EKX96964.1"/>
    </source>
</evidence>
<name>L1N138_9BACT</name>
<keyword evidence="2" id="KW-1185">Reference proteome</keyword>
<comment type="caution">
    <text evidence="1">The sequence shown here is derived from an EMBL/GenBank/DDBJ whole genome shotgun (WGS) entry which is preliminary data.</text>
</comment>
<protein>
    <submittedName>
        <fullName evidence="1">HTH domain protein</fullName>
    </submittedName>
</protein>
<dbReference type="SUPFAM" id="SSF46785">
    <property type="entry name" value="Winged helix' DNA-binding domain"/>
    <property type="match status" value="1"/>
</dbReference>
<reference evidence="1 2" key="1">
    <citation type="submission" date="2012-05" db="EMBL/GenBank/DDBJ databases">
        <authorList>
            <person name="Weinstock G."/>
            <person name="Sodergren E."/>
            <person name="Lobos E.A."/>
            <person name="Fulton L."/>
            <person name="Fulton R."/>
            <person name="Courtney L."/>
            <person name="Fronick C."/>
            <person name="O'Laughlin M."/>
            <person name="Godfrey J."/>
            <person name="Wilson R.M."/>
            <person name="Miner T."/>
            <person name="Farmer C."/>
            <person name="Delehaunty K."/>
            <person name="Cordes M."/>
            <person name="Minx P."/>
            <person name="Tomlinson C."/>
            <person name="Chen J."/>
            <person name="Wollam A."/>
            <person name="Pepin K.H."/>
            <person name="Bhonagiri V."/>
            <person name="Zhang X."/>
            <person name="Suruliraj S."/>
            <person name="Warren W."/>
            <person name="Mitreva M."/>
            <person name="Mardis E.R."/>
            <person name="Wilson R.K."/>
        </authorList>
    </citation>
    <scope>NUCLEOTIDE SEQUENCE [LARGE SCALE GENOMIC DNA]</scope>
    <source>
        <strain evidence="1 2">F0055</strain>
    </source>
</reference>
<accession>L1N138</accession>
<gene>
    <name evidence="1" type="ORF">HMPREF9151_02296</name>
</gene>
<dbReference type="OrthoDB" id="1315521at2"/>
<dbReference type="STRING" id="1127699.HMPREF9151_02296"/>
<dbReference type="InterPro" id="IPR036388">
    <property type="entry name" value="WH-like_DNA-bd_sf"/>
</dbReference>
<dbReference type="HOGENOM" id="CLU_933096_0_0_10"/>
<dbReference type="InterPro" id="IPR036390">
    <property type="entry name" value="WH_DNA-bd_sf"/>
</dbReference>
<dbReference type="Proteomes" id="UP000010433">
    <property type="component" value="Unassembled WGS sequence"/>
</dbReference>
<dbReference type="Gene3D" id="1.10.10.10">
    <property type="entry name" value="Winged helix-like DNA-binding domain superfamily/Winged helix DNA-binding domain"/>
    <property type="match status" value="1"/>
</dbReference>
<dbReference type="RefSeq" id="WP_009161157.1">
    <property type="nucleotide sequence ID" value="NZ_KB290963.1"/>
</dbReference>
<dbReference type="PROSITE" id="PS52050">
    <property type="entry name" value="WYL"/>
    <property type="match status" value="1"/>
</dbReference>
<organism evidence="1 2">
    <name type="scientific">Hoylesella saccharolytica F0055</name>
    <dbReference type="NCBI Taxonomy" id="1127699"/>
    <lineage>
        <taxon>Bacteria</taxon>
        <taxon>Pseudomonadati</taxon>
        <taxon>Bacteroidota</taxon>
        <taxon>Bacteroidia</taxon>
        <taxon>Bacteroidales</taxon>
        <taxon>Prevotellaceae</taxon>
        <taxon>Hoylesella</taxon>
    </lineage>
</organism>
<dbReference type="PATRIC" id="fig|1127699.3.peg.2098"/>